<dbReference type="KEGG" id="tgb:HG536_0A09510"/>
<dbReference type="GO" id="GO:0016791">
    <property type="term" value="F:phosphatase activity"/>
    <property type="evidence" value="ECO:0007669"/>
    <property type="project" value="TreeGrafter"/>
</dbReference>
<protein>
    <recommendedName>
        <fullName evidence="3">Protein OCA4</fullName>
    </recommendedName>
</protein>
<dbReference type="GeneID" id="59324231"/>
<dbReference type="SUPFAM" id="SSF52799">
    <property type="entry name" value="(Phosphotyrosine protein) phosphatases II"/>
    <property type="match status" value="1"/>
</dbReference>
<dbReference type="Proteomes" id="UP000515788">
    <property type="component" value="Chromosome 1"/>
</dbReference>
<evidence type="ECO:0000313" key="1">
    <source>
        <dbReference type="EMBL" id="QLL31134.1"/>
    </source>
</evidence>
<dbReference type="AlphaFoldDB" id="A0A7G3ZC98"/>
<dbReference type="PANTHER" id="PTHR31126">
    <property type="entry name" value="TYROSINE-PROTEIN PHOSPHATASE"/>
    <property type="match status" value="1"/>
</dbReference>
<dbReference type="OrthoDB" id="6375174at2759"/>
<dbReference type="RefSeq" id="XP_037137809.1">
    <property type="nucleotide sequence ID" value="XM_037281914.1"/>
</dbReference>
<dbReference type="InterPro" id="IPR004861">
    <property type="entry name" value="Siw14-like"/>
</dbReference>
<sequence length="349" mass="40165">MLVPPANFGIAEEGIYRCSKVETLNLSFLETLNLKTVLFVGGQEPSKFFREFFATLSIEWSLIRIADFSVAGEPTSNNANKGCTNNRDGLMSYGWPETDKHDIESTFGGTYHLTDQDDLMLIKSSCIKKTLYQLLNTEKHNLLLVDRTSIIIGILRKIQKWSLSSVINEYRLFSGKNRSYFAETFLEVLNIDVEQEKEDQSLVEPMDELHLTPDPLLESTAMDRLASNTEIVSEADLSCSPTVPSRLLRMVEEAENHRRTQSRAEEFDSPQMTKSSSSLGIFGSRYRLAFNRHDFKYYRSQNCNDTQDVLTVKIPRESALPNWLKFQRDLWEKENAPQQHNFYTEHIFT</sequence>
<organism evidence="1 2">
    <name type="scientific">Torulaspora globosa</name>
    <dbReference type="NCBI Taxonomy" id="48254"/>
    <lineage>
        <taxon>Eukaryota</taxon>
        <taxon>Fungi</taxon>
        <taxon>Dikarya</taxon>
        <taxon>Ascomycota</taxon>
        <taxon>Saccharomycotina</taxon>
        <taxon>Saccharomycetes</taxon>
        <taxon>Saccharomycetales</taxon>
        <taxon>Saccharomycetaceae</taxon>
        <taxon>Torulaspora</taxon>
    </lineage>
</organism>
<name>A0A7G3ZC98_9SACH</name>
<evidence type="ECO:0000313" key="2">
    <source>
        <dbReference type="Proteomes" id="UP000515788"/>
    </source>
</evidence>
<evidence type="ECO:0008006" key="3">
    <source>
        <dbReference type="Google" id="ProtNLM"/>
    </source>
</evidence>
<dbReference type="Gene3D" id="3.90.190.10">
    <property type="entry name" value="Protein tyrosine phosphatase superfamily"/>
    <property type="match status" value="1"/>
</dbReference>
<dbReference type="CDD" id="cd17662">
    <property type="entry name" value="PFA-DSP_Oca4"/>
    <property type="match status" value="1"/>
</dbReference>
<reference evidence="1 2" key="1">
    <citation type="submission" date="2020-06" db="EMBL/GenBank/DDBJ databases">
        <title>The yeast mating-type switching endonuclease HO is a domesticated member of an unorthodox homing genetic element family.</title>
        <authorList>
            <person name="Coughlan A.Y."/>
            <person name="Lombardi L."/>
            <person name="Braun-Galleani S."/>
            <person name="Martos A.R."/>
            <person name="Galeote V."/>
            <person name="Bigey F."/>
            <person name="Dequin S."/>
            <person name="Byrne K.P."/>
            <person name="Wolfe K.H."/>
        </authorList>
    </citation>
    <scope>NUCLEOTIDE SEQUENCE [LARGE SCALE GENOMIC DNA]</scope>
    <source>
        <strain evidence="1 2">CBS764</strain>
    </source>
</reference>
<proteinExistence type="predicted"/>
<dbReference type="Pfam" id="PF03162">
    <property type="entry name" value="Y_phosphatase2"/>
    <property type="match status" value="1"/>
</dbReference>
<dbReference type="PANTHER" id="PTHR31126:SF70">
    <property type="entry name" value="PROTEIN OCA4"/>
    <property type="match status" value="1"/>
</dbReference>
<gene>
    <name evidence="1" type="ORF">HG536_0A09510</name>
</gene>
<dbReference type="InterPro" id="IPR029021">
    <property type="entry name" value="Prot-tyrosine_phosphatase-like"/>
</dbReference>
<keyword evidence="2" id="KW-1185">Reference proteome</keyword>
<accession>A0A7G3ZC98</accession>
<dbReference type="EMBL" id="CP059246">
    <property type="protein sequence ID" value="QLL31134.1"/>
    <property type="molecule type" value="Genomic_DNA"/>
</dbReference>